<keyword evidence="8 14" id="KW-0547">Nucleotide-binding</keyword>
<feature type="transmembrane region" description="Helical" evidence="15">
    <location>
        <begin position="7"/>
        <end position="28"/>
    </location>
</feature>
<dbReference type="Pfam" id="PF00672">
    <property type="entry name" value="HAMP"/>
    <property type="match status" value="1"/>
</dbReference>
<dbReference type="InterPro" id="IPR036890">
    <property type="entry name" value="HATPase_C_sf"/>
</dbReference>
<dbReference type="SUPFAM" id="SSF158472">
    <property type="entry name" value="HAMP domain-like"/>
    <property type="match status" value="1"/>
</dbReference>
<evidence type="ECO:0000256" key="4">
    <source>
        <dbReference type="ARBA" id="ARBA00022519"/>
    </source>
</evidence>
<feature type="domain" description="HAMP" evidence="17">
    <location>
        <begin position="172"/>
        <end position="225"/>
    </location>
</feature>
<evidence type="ECO:0000256" key="6">
    <source>
        <dbReference type="ARBA" id="ARBA00022679"/>
    </source>
</evidence>
<dbReference type="Pfam" id="PF13675">
    <property type="entry name" value="PilJ"/>
    <property type="match status" value="1"/>
</dbReference>
<comment type="catalytic activity">
    <reaction evidence="1 14">
        <text>ATP + protein L-histidine = ADP + protein N-phospho-L-histidine.</text>
        <dbReference type="EC" id="2.7.13.3"/>
    </reaction>
</comment>
<organism evidence="18 19">
    <name type="scientific">Morganella psychrotolerans</name>
    <dbReference type="NCBI Taxonomy" id="368603"/>
    <lineage>
        <taxon>Bacteria</taxon>
        <taxon>Pseudomonadati</taxon>
        <taxon>Pseudomonadota</taxon>
        <taxon>Gammaproteobacteria</taxon>
        <taxon>Enterobacterales</taxon>
        <taxon>Morganellaceae</taxon>
        <taxon>Morganella</taxon>
    </lineage>
</organism>
<dbReference type="GO" id="GO:0005886">
    <property type="term" value="C:plasma membrane"/>
    <property type="evidence" value="ECO:0007669"/>
    <property type="project" value="UniProtKB-SubCell"/>
</dbReference>
<keyword evidence="6 14" id="KW-0808">Transferase</keyword>
<evidence type="ECO:0000256" key="9">
    <source>
        <dbReference type="ARBA" id="ARBA00022777"/>
    </source>
</evidence>
<protein>
    <recommendedName>
        <fullName evidence="14">Sensor protein</fullName>
        <ecNumber evidence="14">2.7.13.3</ecNumber>
    </recommendedName>
</protein>
<dbReference type="PROSITE" id="PS50885">
    <property type="entry name" value="HAMP"/>
    <property type="match status" value="1"/>
</dbReference>
<dbReference type="CDD" id="cd22900">
    <property type="entry name" value="NarX_sensor"/>
    <property type="match status" value="1"/>
</dbReference>
<evidence type="ECO:0000256" key="3">
    <source>
        <dbReference type="ARBA" id="ARBA00022475"/>
    </source>
</evidence>
<evidence type="ECO:0000256" key="13">
    <source>
        <dbReference type="ARBA" id="ARBA00023136"/>
    </source>
</evidence>
<feature type="domain" description="Histidine kinase" evidence="16">
    <location>
        <begin position="378"/>
        <end position="568"/>
    </location>
</feature>
<dbReference type="SMART" id="SM00387">
    <property type="entry name" value="HATPase_c"/>
    <property type="match status" value="1"/>
</dbReference>
<sequence length="580" mass="65238">MLRHTSILTQITGCMVLLTVFAVIGMGLTNQITESVQGSVHAINKSGTLRMQSYRFLSEIPLTAQSQGYLDDFEADLTILSGMKAVGAATIHKQFLTIEQIWRQKLRPALEAADSPDEARTQVTEFVKKIDGLVSAIDQQTESTIRLVAAIQLVFIVLMVLLLLLSVRHFRRRILHPWRRLMAQADAMGQGDFQLRFSDYDHRDEITMIGKALNRTAGELSALYSELEERVAVKTQDLQQRNQTLAFLYSASQRLNQTSDLTVQLTDILKELHKLVPGGPLCLRIFEDNNPARYTEIGDGGYIPAQAQEQLTWNLSGPINRYGVLTLLLPAGQTLDSEQQNMMQMLSKQIISAFALAYQHEQQQQLILMDERSVIARELHDSIAQSLSCLKIQISYLQMHSAQIPENCQALLTEMRQEVNGAYHQLRELLTTFRLKLTEPGLYAALQTTLEEFNQRTGFSIGFDFQLSGRQVSAHQTIHVVQIVREALSNILQHSNASRAQVQCWSDAQMIYIRVEDNGEGIPENPEKNNHYGLSIMRERAATLQGTCQITPREQGGTQVLISFPCNTIIKTNEVDSGAR</sequence>
<dbReference type="GO" id="GO:0005524">
    <property type="term" value="F:ATP binding"/>
    <property type="evidence" value="ECO:0007669"/>
    <property type="project" value="UniProtKB-UniRule"/>
</dbReference>
<proteinExistence type="predicted"/>
<dbReference type="PANTHER" id="PTHR24421:SF51">
    <property type="entry name" value="NITRATE_NITRITE SENSOR PROTEIN NARX"/>
    <property type="match status" value="1"/>
</dbReference>
<keyword evidence="7 15" id="KW-0812">Transmembrane</keyword>
<evidence type="ECO:0000259" key="17">
    <source>
        <dbReference type="PROSITE" id="PS50885"/>
    </source>
</evidence>
<keyword evidence="11 15" id="KW-1133">Transmembrane helix</keyword>
<evidence type="ECO:0000256" key="10">
    <source>
        <dbReference type="ARBA" id="ARBA00022840"/>
    </source>
</evidence>
<keyword evidence="5" id="KW-0597">Phosphoprotein</keyword>
<name>A0A1B8GZB3_9GAMM</name>
<evidence type="ECO:0000256" key="8">
    <source>
        <dbReference type="ARBA" id="ARBA00022741"/>
    </source>
</evidence>
<keyword evidence="10 14" id="KW-0067">ATP-binding</keyword>
<keyword evidence="3 14" id="KW-1003">Cell membrane</keyword>
<evidence type="ECO:0000313" key="19">
    <source>
        <dbReference type="Proteomes" id="UP000092377"/>
    </source>
</evidence>
<dbReference type="Pfam" id="PF02518">
    <property type="entry name" value="HATPase_c"/>
    <property type="match status" value="1"/>
</dbReference>
<dbReference type="Proteomes" id="UP000092377">
    <property type="component" value="Unassembled WGS sequence"/>
</dbReference>
<keyword evidence="4 14" id="KW-0997">Cell inner membrane</keyword>
<reference evidence="19" key="1">
    <citation type="submission" date="2016-06" db="EMBL/GenBank/DDBJ databases">
        <authorList>
            <person name="Butler K."/>
        </authorList>
    </citation>
    <scope>NUCLEOTIDE SEQUENCE [LARGE SCALE GENOMIC DNA]</scope>
    <source>
        <strain evidence="19">GCSL-Mp20</strain>
    </source>
</reference>
<dbReference type="Gene3D" id="3.30.565.10">
    <property type="entry name" value="Histidine kinase-like ATPase, C-terminal domain"/>
    <property type="match status" value="1"/>
</dbReference>
<accession>A0A1B8GZB3</accession>
<keyword evidence="12 14" id="KW-0902">Two-component regulatory system</keyword>
<evidence type="ECO:0000256" key="7">
    <source>
        <dbReference type="ARBA" id="ARBA00022692"/>
    </source>
</evidence>
<evidence type="ECO:0000256" key="2">
    <source>
        <dbReference type="ARBA" id="ARBA00004429"/>
    </source>
</evidence>
<gene>
    <name evidence="18" type="ORF">AYY18_12300</name>
</gene>
<dbReference type="EC" id="2.7.13.3" evidence="14"/>
<dbReference type="InterPro" id="IPR050482">
    <property type="entry name" value="Sensor_HK_TwoCompSys"/>
</dbReference>
<evidence type="ECO:0000256" key="5">
    <source>
        <dbReference type="ARBA" id="ARBA00022553"/>
    </source>
</evidence>
<dbReference type="InterPro" id="IPR003594">
    <property type="entry name" value="HATPase_dom"/>
</dbReference>
<dbReference type="InterPro" id="IPR042295">
    <property type="entry name" value="NarX-like_N_sf"/>
</dbReference>
<dbReference type="EMBL" id="LZEY01000061">
    <property type="protein sequence ID" value="OBU02164.1"/>
    <property type="molecule type" value="Genomic_DNA"/>
</dbReference>
<keyword evidence="19" id="KW-1185">Reference proteome</keyword>
<dbReference type="InterPro" id="IPR005467">
    <property type="entry name" value="His_kinase_dom"/>
</dbReference>
<dbReference type="InterPro" id="IPR029095">
    <property type="entry name" value="NarX-like_N"/>
</dbReference>
<dbReference type="CDD" id="cd06225">
    <property type="entry name" value="HAMP"/>
    <property type="match status" value="1"/>
</dbReference>
<evidence type="ECO:0000259" key="16">
    <source>
        <dbReference type="PROSITE" id="PS50109"/>
    </source>
</evidence>
<dbReference type="Gene3D" id="1.20.5.1930">
    <property type="match status" value="1"/>
</dbReference>
<dbReference type="PIRSF" id="PIRSF003167">
    <property type="entry name" value="STHK_NarX/NarQ"/>
    <property type="match status" value="1"/>
</dbReference>
<dbReference type="Gene3D" id="1.20.120.960">
    <property type="entry name" value="Histidine kinase NarX, sensor domain"/>
    <property type="match status" value="1"/>
</dbReference>
<evidence type="ECO:0000256" key="14">
    <source>
        <dbReference type="PIRNR" id="PIRNR003167"/>
    </source>
</evidence>
<dbReference type="OrthoDB" id="9811306at2"/>
<dbReference type="PROSITE" id="PS50109">
    <property type="entry name" value="HIS_KIN"/>
    <property type="match status" value="1"/>
</dbReference>
<feature type="transmembrane region" description="Helical" evidence="15">
    <location>
        <begin position="147"/>
        <end position="167"/>
    </location>
</feature>
<comment type="caution">
    <text evidence="18">The sequence shown here is derived from an EMBL/GenBank/DDBJ whole genome shotgun (WGS) entry which is preliminary data.</text>
</comment>
<dbReference type="GO" id="GO:0046983">
    <property type="term" value="F:protein dimerization activity"/>
    <property type="evidence" value="ECO:0007669"/>
    <property type="project" value="UniProtKB-UniRule"/>
</dbReference>
<dbReference type="AlphaFoldDB" id="A0A1B8GZB3"/>
<dbReference type="Gene3D" id="1.10.287.130">
    <property type="match status" value="1"/>
</dbReference>
<dbReference type="CDD" id="cd16917">
    <property type="entry name" value="HATPase_UhpB-NarQ-NarX-like"/>
    <property type="match status" value="1"/>
</dbReference>
<evidence type="ECO:0000313" key="18">
    <source>
        <dbReference type="EMBL" id="OBU02164.1"/>
    </source>
</evidence>
<evidence type="ECO:0000256" key="1">
    <source>
        <dbReference type="ARBA" id="ARBA00000085"/>
    </source>
</evidence>
<dbReference type="GO" id="GO:0000155">
    <property type="term" value="F:phosphorelay sensor kinase activity"/>
    <property type="evidence" value="ECO:0007669"/>
    <property type="project" value="UniProtKB-UniRule"/>
</dbReference>
<evidence type="ECO:0000256" key="12">
    <source>
        <dbReference type="ARBA" id="ARBA00023012"/>
    </source>
</evidence>
<dbReference type="InterPro" id="IPR016380">
    <property type="entry name" value="Sig_transdc_His_kin_NarX/NarQ"/>
</dbReference>
<comment type="subcellular location">
    <subcellularLocation>
        <location evidence="2">Cell inner membrane</location>
        <topology evidence="2">Multi-pass membrane protein</topology>
    </subcellularLocation>
</comment>
<dbReference type="SUPFAM" id="SSF55874">
    <property type="entry name" value="ATPase domain of HSP90 chaperone/DNA topoisomerase II/histidine kinase"/>
    <property type="match status" value="1"/>
</dbReference>
<dbReference type="RefSeq" id="WP_067406648.1">
    <property type="nucleotide sequence ID" value="NZ_LZEY01000061.1"/>
</dbReference>
<dbReference type="InterPro" id="IPR011712">
    <property type="entry name" value="Sig_transdc_His_kin_sub3_dim/P"/>
</dbReference>
<keyword evidence="9 14" id="KW-0418">Kinase</keyword>
<evidence type="ECO:0000256" key="11">
    <source>
        <dbReference type="ARBA" id="ARBA00022989"/>
    </source>
</evidence>
<dbReference type="NCBIfam" id="NF007896">
    <property type="entry name" value="PRK10600.1"/>
    <property type="match status" value="1"/>
</dbReference>
<dbReference type="Pfam" id="PF07730">
    <property type="entry name" value="HisKA_3"/>
    <property type="match status" value="1"/>
</dbReference>
<evidence type="ECO:0000256" key="15">
    <source>
        <dbReference type="SAM" id="Phobius"/>
    </source>
</evidence>
<dbReference type="InterPro" id="IPR003660">
    <property type="entry name" value="HAMP_dom"/>
</dbReference>
<keyword evidence="13 14" id="KW-0472">Membrane</keyword>
<dbReference type="PANTHER" id="PTHR24421">
    <property type="entry name" value="NITRATE/NITRITE SENSOR PROTEIN NARX-RELATED"/>
    <property type="match status" value="1"/>
</dbReference>
<dbReference type="SMART" id="SM00304">
    <property type="entry name" value="HAMP"/>
    <property type="match status" value="1"/>
</dbReference>